<reference evidence="3 4" key="1">
    <citation type="submission" date="2015-09" db="EMBL/GenBank/DDBJ databases">
        <title>Atta colombica WGS genome.</title>
        <authorList>
            <person name="Nygaard S."/>
            <person name="Hu H."/>
            <person name="Boomsma J."/>
            <person name="Zhang G."/>
        </authorList>
    </citation>
    <scope>NUCLEOTIDE SEQUENCE [LARGE SCALE GENOMIC DNA]</scope>
    <source>
        <strain evidence="3">Treedump-2</strain>
        <tissue evidence="3">Whole body</tissue>
    </source>
</reference>
<proteinExistence type="predicted"/>
<feature type="compositionally biased region" description="Gly residues" evidence="1">
    <location>
        <begin position="170"/>
        <end position="179"/>
    </location>
</feature>
<feature type="region of interest" description="Disordered" evidence="1">
    <location>
        <begin position="159"/>
        <end position="206"/>
    </location>
</feature>
<evidence type="ECO:0000256" key="2">
    <source>
        <dbReference type="SAM" id="Phobius"/>
    </source>
</evidence>
<dbReference type="AlphaFoldDB" id="A0A195BIP0"/>
<keyword evidence="2" id="KW-1133">Transmembrane helix</keyword>
<keyword evidence="2" id="KW-0472">Membrane</keyword>
<gene>
    <name evidence="3" type="ORF">ALC53_05532</name>
</gene>
<keyword evidence="2" id="KW-0812">Transmembrane</keyword>
<keyword evidence="4" id="KW-1185">Reference proteome</keyword>
<evidence type="ECO:0000313" key="3">
    <source>
        <dbReference type="EMBL" id="KYM84155.1"/>
    </source>
</evidence>
<dbReference type="Proteomes" id="UP000078540">
    <property type="component" value="Unassembled WGS sequence"/>
</dbReference>
<dbReference type="EMBL" id="KQ976467">
    <property type="protein sequence ID" value="KYM84155.1"/>
    <property type="molecule type" value="Genomic_DNA"/>
</dbReference>
<feature type="transmembrane region" description="Helical" evidence="2">
    <location>
        <begin position="69"/>
        <end position="86"/>
    </location>
</feature>
<organism evidence="3 4">
    <name type="scientific">Atta colombica</name>
    <dbReference type="NCBI Taxonomy" id="520822"/>
    <lineage>
        <taxon>Eukaryota</taxon>
        <taxon>Metazoa</taxon>
        <taxon>Ecdysozoa</taxon>
        <taxon>Arthropoda</taxon>
        <taxon>Hexapoda</taxon>
        <taxon>Insecta</taxon>
        <taxon>Pterygota</taxon>
        <taxon>Neoptera</taxon>
        <taxon>Endopterygota</taxon>
        <taxon>Hymenoptera</taxon>
        <taxon>Apocrita</taxon>
        <taxon>Aculeata</taxon>
        <taxon>Formicoidea</taxon>
        <taxon>Formicidae</taxon>
        <taxon>Myrmicinae</taxon>
        <taxon>Atta</taxon>
    </lineage>
</organism>
<name>A0A195BIP0_9HYME</name>
<evidence type="ECO:0000256" key="1">
    <source>
        <dbReference type="SAM" id="MobiDB-lite"/>
    </source>
</evidence>
<protein>
    <submittedName>
        <fullName evidence="3">Uncharacterized protein</fullName>
    </submittedName>
</protein>
<accession>A0A195BIP0</accession>
<evidence type="ECO:0000313" key="4">
    <source>
        <dbReference type="Proteomes" id="UP000078540"/>
    </source>
</evidence>
<sequence>MNNYLSLHHRRSSTRPLASLLLETLSSLEPRVSIGFALFPLMRQPTMTDSCVFVFYHARSRGNSSRRRASGFFSVTYMYMFFSGFLCRPCLSKIRCTDPIGDSRSPRASSEVPGVLEAAPVVVAFVILLTNGNPSGKLIQDILILQSMLSINMKVIDNMRPPPMSRSRRNGGGGGGGYGSRPNIRSLYPFLSGPPPIPPLGHSFDQ</sequence>